<name>A0AAV2E924_9ROSI</name>
<dbReference type="Proteomes" id="UP001497516">
    <property type="component" value="Chromosome 4"/>
</dbReference>
<evidence type="ECO:0000313" key="3">
    <source>
        <dbReference type="Proteomes" id="UP001497516"/>
    </source>
</evidence>
<proteinExistence type="predicted"/>
<evidence type="ECO:0000313" key="2">
    <source>
        <dbReference type="EMBL" id="CAL1382228.1"/>
    </source>
</evidence>
<feature type="compositionally biased region" description="Basic residues" evidence="1">
    <location>
        <begin position="65"/>
        <end position="79"/>
    </location>
</feature>
<dbReference type="EMBL" id="OZ034817">
    <property type="protein sequence ID" value="CAL1382228.1"/>
    <property type="molecule type" value="Genomic_DNA"/>
</dbReference>
<evidence type="ECO:0000256" key="1">
    <source>
        <dbReference type="SAM" id="MobiDB-lite"/>
    </source>
</evidence>
<protein>
    <submittedName>
        <fullName evidence="2">Uncharacterized protein</fullName>
    </submittedName>
</protein>
<gene>
    <name evidence="2" type="ORF">LTRI10_LOCUS23564</name>
</gene>
<dbReference type="AlphaFoldDB" id="A0AAV2E924"/>
<feature type="compositionally biased region" description="Polar residues" evidence="1">
    <location>
        <begin position="91"/>
        <end position="100"/>
    </location>
</feature>
<feature type="region of interest" description="Disordered" evidence="1">
    <location>
        <begin position="1"/>
        <end position="48"/>
    </location>
</feature>
<organism evidence="2 3">
    <name type="scientific">Linum trigynum</name>
    <dbReference type="NCBI Taxonomy" id="586398"/>
    <lineage>
        <taxon>Eukaryota</taxon>
        <taxon>Viridiplantae</taxon>
        <taxon>Streptophyta</taxon>
        <taxon>Embryophyta</taxon>
        <taxon>Tracheophyta</taxon>
        <taxon>Spermatophyta</taxon>
        <taxon>Magnoliopsida</taxon>
        <taxon>eudicotyledons</taxon>
        <taxon>Gunneridae</taxon>
        <taxon>Pentapetalae</taxon>
        <taxon>rosids</taxon>
        <taxon>fabids</taxon>
        <taxon>Malpighiales</taxon>
        <taxon>Linaceae</taxon>
        <taxon>Linum</taxon>
    </lineage>
</organism>
<feature type="region of interest" description="Disordered" evidence="1">
    <location>
        <begin position="65"/>
        <end position="113"/>
    </location>
</feature>
<keyword evidence="3" id="KW-1185">Reference proteome</keyword>
<reference evidence="2 3" key="1">
    <citation type="submission" date="2024-04" db="EMBL/GenBank/DDBJ databases">
        <authorList>
            <person name="Fracassetti M."/>
        </authorList>
    </citation>
    <scope>NUCLEOTIDE SEQUENCE [LARGE SCALE GENOMIC DNA]</scope>
</reference>
<feature type="compositionally biased region" description="Basic and acidic residues" evidence="1">
    <location>
        <begin position="1"/>
        <end position="31"/>
    </location>
</feature>
<sequence>MEAQKEKDPQNNRQTKEPGEGHVEEKKDQSRIQRAKANTLKNPQLGQMGMGGALQQFVMGTVGMKHHPQNRGKVWRRQKQTTPREPIPAQVTPQKRNAQSAEGDGMLNEIAAK</sequence>
<accession>A0AAV2E924</accession>